<dbReference type="GO" id="GO:0003723">
    <property type="term" value="F:RNA binding"/>
    <property type="evidence" value="ECO:0007669"/>
    <property type="project" value="TreeGrafter"/>
</dbReference>
<gene>
    <name evidence="1" type="ORF">CYY_003517</name>
</gene>
<protein>
    <submittedName>
        <fullName evidence="1">Uncharacterized protein</fullName>
    </submittedName>
</protein>
<dbReference type="InterPro" id="IPR042859">
    <property type="entry name" value="NOL11"/>
</dbReference>
<dbReference type="GO" id="GO:0005730">
    <property type="term" value="C:nucleolus"/>
    <property type="evidence" value="ECO:0007669"/>
    <property type="project" value="TreeGrafter"/>
</dbReference>
<keyword evidence="2" id="KW-1185">Reference proteome</keyword>
<dbReference type="EMBL" id="AJWJ01000111">
    <property type="protein sequence ID" value="KAF2075169.1"/>
    <property type="molecule type" value="Genomic_DNA"/>
</dbReference>
<proteinExistence type="predicted"/>
<sequence>MSLASIIGSKRTEPTQCIVSSFQIDSSSKKQKTDTNSQPSLTSSTCVQINETIKKQFKSKGDALINELITFFNIPKDQITLINLKVNKINIESMNQLYQVIENNSLVSEIVSNNYSLVIGLAEKFIKEKELDALVVLVVISRMISSNNVPTLVSQMIKYSSPLISILTKYMIDISSEDIVNLIKYSINSKEVKDIIGNTNADANNTILDYILSVEINQNSITSSIRELPIDQVVILIKYLFSRINLYTLPNLTTLPTIDKKEKKAKESTTTTTTNNINNILTIQQIVQWISILIDANFQQILQNIPDFYKTYVSTIKSMLASTKSCFFTKSFIEYLEKMNSSSSSSNDKNTYSIYLYKF</sequence>
<dbReference type="PANTHER" id="PTHR15633:SF2">
    <property type="entry name" value="NUCLEOLAR PROTEIN 11"/>
    <property type="match status" value="1"/>
</dbReference>
<reference evidence="1" key="1">
    <citation type="submission" date="2020-01" db="EMBL/GenBank/DDBJ databases">
        <title>Development of genomics and gene disruption for Polysphondylium violaceum indicates a role for the polyketide synthase stlB in stalk morphogenesis.</title>
        <authorList>
            <person name="Narita B."/>
            <person name="Kawabe Y."/>
            <person name="Kin K."/>
            <person name="Saito T."/>
            <person name="Gibbs R."/>
            <person name="Kuspa A."/>
            <person name="Muzny D."/>
            <person name="Queller D."/>
            <person name="Richards S."/>
            <person name="Strassman J."/>
            <person name="Sucgang R."/>
            <person name="Worley K."/>
            <person name="Schaap P."/>
        </authorList>
    </citation>
    <scope>NUCLEOTIDE SEQUENCE</scope>
    <source>
        <strain evidence="1">QSvi11</strain>
    </source>
</reference>
<dbReference type="AlphaFoldDB" id="A0A8J4PYA7"/>
<evidence type="ECO:0000313" key="1">
    <source>
        <dbReference type="EMBL" id="KAF2075169.1"/>
    </source>
</evidence>
<dbReference type="GO" id="GO:0030490">
    <property type="term" value="P:maturation of SSU-rRNA"/>
    <property type="evidence" value="ECO:0007669"/>
    <property type="project" value="InterPro"/>
</dbReference>
<accession>A0A8J4PYA7</accession>
<dbReference type="PANTHER" id="PTHR15633">
    <property type="entry name" value="NUCLEOLAR PROTEIN 11"/>
    <property type="match status" value="1"/>
</dbReference>
<evidence type="ECO:0000313" key="2">
    <source>
        <dbReference type="Proteomes" id="UP000695562"/>
    </source>
</evidence>
<name>A0A8J4PYA7_9MYCE</name>
<comment type="caution">
    <text evidence="1">The sequence shown here is derived from an EMBL/GenBank/DDBJ whole genome shotgun (WGS) entry which is preliminary data.</text>
</comment>
<dbReference type="Proteomes" id="UP000695562">
    <property type="component" value="Unassembled WGS sequence"/>
</dbReference>
<dbReference type="OrthoDB" id="20815at2759"/>
<organism evidence="1 2">
    <name type="scientific">Polysphondylium violaceum</name>
    <dbReference type="NCBI Taxonomy" id="133409"/>
    <lineage>
        <taxon>Eukaryota</taxon>
        <taxon>Amoebozoa</taxon>
        <taxon>Evosea</taxon>
        <taxon>Eumycetozoa</taxon>
        <taxon>Dictyostelia</taxon>
        <taxon>Dictyosteliales</taxon>
        <taxon>Dictyosteliaceae</taxon>
        <taxon>Polysphondylium</taxon>
    </lineage>
</organism>